<dbReference type="PANTHER" id="PTHR22642:SF2">
    <property type="entry name" value="PROTEIN LONG AFTER FAR-RED 3"/>
    <property type="match status" value="1"/>
</dbReference>
<feature type="signal peptide" evidence="2">
    <location>
        <begin position="1"/>
        <end position="20"/>
    </location>
</feature>
<keyword evidence="5" id="KW-1185">Reference proteome</keyword>
<dbReference type="Gene3D" id="2.30.40.10">
    <property type="entry name" value="Urease, subunit C, domain 1"/>
    <property type="match status" value="1"/>
</dbReference>
<dbReference type="AlphaFoldDB" id="A0A8T9Q4S1"/>
<dbReference type="InterPro" id="IPR013108">
    <property type="entry name" value="Amidohydro_3"/>
</dbReference>
<dbReference type="Proteomes" id="UP000831796">
    <property type="component" value="Chromosome"/>
</dbReference>
<feature type="domain" description="Amidohydrolase 3" evidence="3">
    <location>
        <begin position="74"/>
        <end position="457"/>
    </location>
</feature>
<dbReference type="PANTHER" id="PTHR22642">
    <property type="entry name" value="IMIDAZOLONEPROPIONASE"/>
    <property type="match status" value="1"/>
</dbReference>
<dbReference type="EMBL" id="CP095046">
    <property type="protein sequence ID" value="UOQ72696.1"/>
    <property type="molecule type" value="Genomic_DNA"/>
</dbReference>
<sequence>MKKLLWSILSSWLFSTGVQAQQQPADIVLLNGQLFTADPGQPAAQALAIRGERIVAVGTTAAITKLAGPKTRRIDLQGHTVTPGFNDAHNHFSPNPRGVTLAFRSMEPTWEETTQLLAAAVQQAPAGTWVFGSVGATVVLNDQVNRATLDQLAPNHPVLLRAYYGHGYIANSRALQQLGIGEQEPDPLGGSFERQAGRLNGRFWEYAQWQPSRRLTAQASDSLALAGLRQLSDEAVRFGITSVQLFSFLPFERFVRLLAQARLPIRVRAIPFSPTTAQQRDLSEVRQLGSLQSKLPATVKASGMKWVLDGTPYERGAALRQPYQDRAGWSGQLNFSPAEVGRMVQESVTLKQQLLVHCAGDRSAEVVLQAMEASGPATSWPARRLRIEHGDGLLPDLLPRARTLGVVVVQNPSHFTEPGLFHQRWDPAMQPLGSLLKAGIPVALGSDGPLNPFLNIMLAGITPSHPRRLLPGSRPYRPILTVRLLPSLRRKAKAGWRWDSWPTWWFCPRISSRCRPGAAQNQQSADAGRRAGGVRREGAEISKSSAEPSSSACCWPR</sequence>
<accession>A0A8T9Q4S1</accession>
<dbReference type="Pfam" id="PF07969">
    <property type="entry name" value="Amidohydro_3"/>
    <property type="match status" value="1"/>
</dbReference>
<evidence type="ECO:0000313" key="4">
    <source>
        <dbReference type="EMBL" id="UOQ72696.1"/>
    </source>
</evidence>
<evidence type="ECO:0000256" key="2">
    <source>
        <dbReference type="SAM" id="SignalP"/>
    </source>
</evidence>
<feature type="region of interest" description="Disordered" evidence="1">
    <location>
        <begin position="517"/>
        <end position="557"/>
    </location>
</feature>
<name>A0A8T9Q4S1_9BACT</name>
<dbReference type="KEGG" id="hcu:MUN79_01490"/>
<keyword evidence="2" id="KW-0732">Signal</keyword>
<dbReference type="GO" id="GO:0016810">
    <property type="term" value="F:hydrolase activity, acting on carbon-nitrogen (but not peptide) bonds"/>
    <property type="evidence" value="ECO:0007669"/>
    <property type="project" value="InterPro"/>
</dbReference>
<dbReference type="InterPro" id="IPR032466">
    <property type="entry name" value="Metal_Hydrolase"/>
</dbReference>
<evidence type="ECO:0000259" key="3">
    <source>
        <dbReference type="Pfam" id="PF07969"/>
    </source>
</evidence>
<dbReference type="SUPFAM" id="SSF51338">
    <property type="entry name" value="Composite domain of metallo-dependent hydrolases"/>
    <property type="match status" value="1"/>
</dbReference>
<feature type="chain" id="PRO_5035841133" evidence="2">
    <location>
        <begin position="21"/>
        <end position="557"/>
    </location>
</feature>
<dbReference type="SUPFAM" id="SSF51556">
    <property type="entry name" value="Metallo-dependent hydrolases"/>
    <property type="match status" value="1"/>
</dbReference>
<proteinExistence type="predicted"/>
<evidence type="ECO:0000313" key="5">
    <source>
        <dbReference type="Proteomes" id="UP000831796"/>
    </source>
</evidence>
<dbReference type="Gene3D" id="3.10.310.70">
    <property type="match status" value="1"/>
</dbReference>
<feature type="compositionally biased region" description="Low complexity" evidence="1">
    <location>
        <begin position="541"/>
        <end position="557"/>
    </location>
</feature>
<reference evidence="4" key="1">
    <citation type="submission" date="2022-04" db="EMBL/GenBank/DDBJ databases">
        <title>Hymenobacter sp. isolated from the air.</title>
        <authorList>
            <person name="Won M."/>
            <person name="Lee C.-M."/>
            <person name="Woen H.-Y."/>
            <person name="Kwon S.-W."/>
        </authorList>
    </citation>
    <scope>NUCLEOTIDE SEQUENCE</scope>
    <source>
        <strain evidence="4">5116S-3</strain>
    </source>
</reference>
<gene>
    <name evidence="4" type="ORF">MUN79_01490</name>
</gene>
<evidence type="ECO:0000256" key="1">
    <source>
        <dbReference type="SAM" id="MobiDB-lite"/>
    </source>
</evidence>
<organism evidence="4 5">
    <name type="scientific">Hymenobacter cellulosilyticus</name>
    <dbReference type="NCBI Taxonomy" id="2932248"/>
    <lineage>
        <taxon>Bacteria</taxon>
        <taxon>Pseudomonadati</taxon>
        <taxon>Bacteroidota</taxon>
        <taxon>Cytophagia</taxon>
        <taxon>Cytophagales</taxon>
        <taxon>Hymenobacteraceae</taxon>
        <taxon>Hymenobacter</taxon>
    </lineage>
</organism>
<protein>
    <submittedName>
        <fullName evidence="4">Amidohydrolase family protein</fullName>
    </submittedName>
</protein>
<dbReference type="Gene3D" id="3.20.20.140">
    <property type="entry name" value="Metal-dependent hydrolases"/>
    <property type="match status" value="1"/>
</dbReference>
<dbReference type="InterPro" id="IPR011059">
    <property type="entry name" value="Metal-dep_hydrolase_composite"/>
</dbReference>